<dbReference type="OrthoDB" id="671595at2759"/>
<dbReference type="InterPro" id="IPR000215">
    <property type="entry name" value="Serpin_fam"/>
</dbReference>
<evidence type="ECO:0000256" key="5">
    <source>
        <dbReference type="ARBA" id="ARBA00023180"/>
    </source>
</evidence>
<evidence type="ECO:0000256" key="4">
    <source>
        <dbReference type="ARBA" id="ARBA00022900"/>
    </source>
</evidence>
<dbReference type="PANTHER" id="PTHR11461">
    <property type="entry name" value="SERINE PROTEASE INHIBITOR, SERPIN"/>
    <property type="match status" value="1"/>
</dbReference>
<evidence type="ECO:0000313" key="10">
    <source>
        <dbReference type="RefSeq" id="XP_020666693.2"/>
    </source>
</evidence>
<dbReference type="Gene3D" id="3.30.497.10">
    <property type="entry name" value="Antithrombin, subunit I, domain 2"/>
    <property type="match status" value="1"/>
</dbReference>
<dbReference type="Gene3D" id="2.30.39.10">
    <property type="entry name" value="Alpha-1-antitrypsin, domain 1"/>
    <property type="match status" value="1"/>
</dbReference>
<dbReference type="PANTHER" id="PTHR11461:SF165">
    <property type="entry name" value="ALPHA-1-ANTITRYPSIN"/>
    <property type="match status" value="1"/>
</dbReference>
<reference evidence="10" key="2">
    <citation type="submission" date="2025-08" db="UniProtKB">
        <authorList>
            <consortium name="RefSeq"/>
        </authorList>
    </citation>
    <scope>IDENTIFICATION</scope>
</reference>
<dbReference type="RefSeq" id="XP_020666693.2">
    <property type="nucleotide sequence ID" value="XM_020811034.2"/>
</dbReference>
<dbReference type="Gene3D" id="2.10.310.10">
    <property type="entry name" value="Serpins superfamily"/>
    <property type="match status" value="1"/>
</dbReference>
<sequence>MANLYVALLLAGLHTFAYCHRVPAHHERENEHHISPKHDHNAPYLKLVPGNVDFAFKFYRAAAEGSGRNNIFFSPLSISTAFSMLSLGAKSNTLRQLLSGLGFNQTDITEHEIHEGFHHLLRKLNSPDAEHELNIGNALFIDEKLKPLKKFLDETKHFYMSDVSHANFENPEEATNQINSYIEEKTRGKLEDVIKGLDPEAIMVLVNYNYLKAYWRNPFNYEATREGDFFVDKHTAVRVPMMNRDGFFSSYHDTDLSCQVVQLPYKGSASALFILPDPGKMKQVEDALNKDVLFKWLHSLRRRRINLYVPRFSISGKYVLKGLMRKLGVIDVFTNNADLSGITREHNLKVSKALHQSFVNVHENGTEAAATTVVEIVPTSLPPEVRINHPFLLLIHEAETNSILFMGKVRNPKEN</sequence>
<keyword evidence="3 7" id="KW-0732">Signal</keyword>
<evidence type="ECO:0000256" key="1">
    <source>
        <dbReference type="ARBA" id="ARBA00009500"/>
    </source>
</evidence>
<dbReference type="CDD" id="cd19548">
    <property type="entry name" value="serpinA_A1AT-like"/>
    <property type="match status" value="1"/>
</dbReference>
<dbReference type="PROSITE" id="PS00284">
    <property type="entry name" value="SERPIN"/>
    <property type="match status" value="1"/>
</dbReference>
<dbReference type="GO" id="GO:0005615">
    <property type="term" value="C:extracellular space"/>
    <property type="evidence" value="ECO:0007669"/>
    <property type="project" value="InterPro"/>
</dbReference>
<dbReference type="InterPro" id="IPR036186">
    <property type="entry name" value="Serpin_sf"/>
</dbReference>
<evidence type="ECO:0000256" key="7">
    <source>
        <dbReference type="SAM" id="SignalP"/>
    </source>
</evidence>
<dbReference type="InterPro" id="IPR042178">
    <property type="entry name" value="Serpin_sf_1"/>
</dbReference>
<dbReference type="KEGG" id="pvt:110088626"/>
<evidence type="ECO:0000256" key="6">
    <source>
        <dbReference type="RuleBase" id="RU000411"/>
    </source>
</evidence>
<keyword evidence="9" id="KW-1185">Reference proteome</keyword>
<dbReference type="InterPro" id="IPR023795">
    <property type="entry name" value="Serpin_CS"/>
</dbReference>
<organism evidence="9 10">
    <name type="scientific">Pogona vitticeps</name>
    <name type="common">central bearded dragon</name>
    <dbReference type="NCBI Taxonomy" id="103695"/>
    <lineage>
        <taxon>Eukaryota</taxon>
        <taxon>Metazoa</taxon>
        <taxon>Chordata</taxon>
        <taxon>Craniata</taxon>
        <taxon>Vertebrata</taxon>
        <taxon>Euteleostomi</taxon>
        <taxon>Lepidosauria</taxon>
        <taxon>Squamata</taxon>
        <taxon>Bifurcata</taxon>
        <taxon>Unidentata</taxon>
        <taxon>Episquamata</taxon>
        <taxon>Toxicofera</taxon>
        <taxon>Iguania</taxon>
        <taxon>Acrodonta</taxon>
        <taxon>Agamidae</taxon>
        <taxon>Amphibolurinae</taxon>
        <taxon>Pogona</taxon>
    </lineage>
</organism>
<keyword evidence="5" id="KW-0325">Glycoprotein</keyword>
<dbReference type="Pfam" id="PF00079">
    <property type="entry name" value="Serpin"/>
    <property type="match status" value="1"/>
</dbReference>
<comment type="similarity">
    <text evidence="1 6">Belongs to the serpin family.</text>
</comment>
<protein>
    <submittedName>
        <fullName evidence="10">Alpha-1-antiproteinase-like</fullName>
    </submittedName>
</protein>
<feature type="chain" id="PRO_5047275601" evidence="7">
    <location>
        <begin position="20"/>
        <end position="415"/>
    </location>
</feature>
<dbReference type="InterPro" id="IPR023796">
    <property type="entry name" value="Serpin_dom"/>
</dbReference>
<keyword evidence="4" id="KW-0722">Serine protease inhibitor</keyword>
<evidence type="ECO:0000256" key="3">
    <source>
        <dbReference type="ARBA" id="ARBA00022729"/>
    </source>
</evidence>
<evidence type="ECO:0000259" key="8">
    <source>
        <dbReference type="SMART" id="SM00093"/>
    </source>
</evidence>
<name>A0A6J0V3D2_9SAUR</name>
<feature type="domain" description="Serpin" evidence="8">
    <location>
        <begin position="56"/>
        <end position="412"/>
    </location>
</feature>
<dbReference type="SUPFAM" id="SSF56574">
    <property type="entry name" value="Serpins"/>
    <property type="match status" value="1"/>
</dbReference>
<gene>
    <name evidence="10" type="primary">LOC110088626</name>
</gene>
<evidence type="ECO:0000256" key="2">
    <source>
        <dbReference type="ARBA" id="ARBA00022690"/>
    </source>
</evidence>
<dbReference type="SMART" id="SM00093">
    <property type="entry name" value="SERPIN"/>
    <property type="match status" value="1"/>
</dbReference>
<feature type="signal peptide" evidence="7">
    <location>
        <begin position="1"/>
        <end position="19"/>
    </location>
</feature>
<keyword evidence="2" id="KW-0646">Protease inhibitor</keyword>
<dbReference type="GO" id="GO:0004867">
    <property type="term" value="F:serine-type endopeptidase inhibitor activity"/>
    <property type="evidence" value="ECO:0007669"/>
    <property type="project" value="UniProtKB-KW"/>
</dbReference>
<dbReference type="InParanoid" id="A0A6J0V3D2"/>
<proteinExistence type="inferred from homology"/>
<dbReference type="InterPro" id="IPR042185">
    <property type="entry name" value="Serpin_sf_2"/>
</dbReference>
<dbReference type="GeneID" id="110088626"/>
<dbReference type="Proteomes" id="UP001652642">
    <property type="component" value="Chromosome 1"/>
</dbReference>
<evidence type="ECO:0000313" key="9">
    <source>
        <dbReference type="Proteomes" id="UP001652642"/>
    </source>
</evidence>
<dbReference type="AlphaFoldDB" id="A0A6J0V3D2"/>
<accession>A0A6J0V3D2</accession>
<reference evidence="9" key="1">
    <citation type="submission" date="2025-05" db="UniProtKB">
        <authorList>
            <consortium name="RefSeq"/>
        </authorList>
    </citation>
    <scope>NUCLEOTIDE SEQUENCE [LARGE SCALE GENOMIC DNA]</scope>
</reference>